<sequence length="64" mass="7141">MRKLAVKSLGKIRSEAVIPYLKLAQKDADIEVVKIASEILQNYKGYVANSPKELPKNSALKEQN</sequence>
<dbReference type="KEGG" id="dsl:Dacsa_2958"/>
<dbReference type="eggNOG" id="COG1413">
    <property type="taxonomic scope" value="Bacteria"/>
</dbReference>
<dbReference type="Proteomes" id="UP000010482">
    <property type="component" value="Chromosome"/>
</dbReference>
<accession>K9YYW1</accession>
<dbReference type="EMBL" id="CP003944">
    <property type="protein sequence ID" value="AFZ51510.1"/>
    <property type="molecule type" value="Genomic_DNA"/>
</dbReference>
<organism evidence="1 2">
    <name type="scientific">Dactylococcopsis salina (strain PCC 8305)</name>
    <name type="common">Myxobactron salinum</name>
    <dbReference type="NCBI Taxonomy" id="13035"/>
    <lineage>
        <taxon>Bacteria</taxon>
        <taxon>Bacillati</taxon>
        <taxon>Cyanobacteriota</taxon>
        <taxon>Cyanophyceae</taxon>
        <taxon>Nodosilineales</taxon>
        <taxon>Cymatolegaceae</taxon>
        <taxon>Dactylococcopsis</taxon>
    </lineage>
</organism>
<dbReference type="HOGENOM" id="CLU_2860253_0_0_3"/>
<dbReference type="AlphaFoldDB" id="K9YYW1"/>
<keyword evidence="2" id="KW-1185">Reference proteome</keyword>
<name>K9YYW1_DACS8</name>
<dbReference type="SUPFAM" id="SSF48371">
    <property type="entry name" value="ARM repeat"/>
    <property type="match status" value="1"/>
</dbReference>
<evidence type="ECO:0000313" key="1">
    <source>
        <dbReference type="EMBL" id="AFZ51510.1"/>
    </source>
</evidence>
<gene>
    <name evidence="1" type="ORF">Dacsa_2958</name>
</gene>
<evidence type="ECO:0008006" key="3">
    <source>
        <dbReference type="Google" id="ProtNLM"/>
    </source>
</evidence>
<evidence type="ECO:0000313" key="2">
    <source>
        <dbReference type="Proteomes" id="UP000010482"/>
    </source>
</evidence>
<dbReference type="InterPro" id="IPR016024">
    <property type="entry name" value="ARM-type_fold"/>
</dbReference>
<dbReference type="STRING" id="13035.Dacsa_2958"/>
<reference evidence="1" key="1">
    <citation type="submission" date="2012-04" db="EMBL/GenBank/DDBJ databases">
        <title>Finished genome of Dactylococcopsis salina PCC 8305.</title>
        <authorList>
            <consortium name="US DOE Joint Genome Institute"/>
            <person name="Gugger M."/>
            <person name="Coursin T."/>
            <person name="Rippka R."/>
            <person name="Tandeau De Marsac N."/>
            <person name="Huntemann M."/>
            <person name="Wei C.-L."/>
            <person name="Han J."/>
            <person name="Detter J.C."/>
            <person name="Han C."/>
            <person name="Tapia R."/>
            <person name="Daligault H."/>
            <person name="Chen A."/>
            <person name="Krypides N."/>
            <person name="Mavromatis K."/>
            <person name="Markowitz V."/>
            <person name="Szeto E."/>
            <person name="Ivanova N."/>
            <person name="Ovchinnikova G."/>
            <person name="Pagani I."/>
            <person name="Pati A."/>
            <person name="Goodwin L."/>
            <person name="Peters L."/>
            <person name="Pitluck S."/>
            <person name="Woyke T."/>
            <person name="Kerfeld C."/>
        </authorList>
    </citation>
    <scope>NUCLEOTIDE SEQUENCE [LARGE SCALE GENOMIC DNA]</scope>
    <source>
        <strain evidence="1">PCC 8305</strain>
    </source>
</reference>
<protein>
    <recommendedName>
        <fullName evidence="3">HEAT repeat protein</fullName>
    </recommendedName>
</protein>
<proteinExistence type="predicted"/>